<protein>
    <recommendedName>
        <fullName evidence="2">EamA domain-containing protein</fullName>
    </recommendedName>
</protein>
<organism evidence="3 4">
    <name type="scientific">Aphanomyces astaci</name>
    <name type="common">Crayfish plague agent</name>
    <dbReference type="NCBI Taxonomy" id="112090"/>
    <lineage>
        <taxon>Eukaryota</taxon>
        <taxon>Sar</taxon>
        <taxon>Stramenopiles</taxon>
        <taxon>Oomycota</taxon>
        <taxon>Saprolegniomycetes</taxon>
        <taxon>Saprolegniales</taxon>
        <taxon>Verrucalvaceae</taxon>
        <taxon>Aphanomyces</taxon>
    </lineage>
</organism>
<feature type="transmembrane region" description="Helical" evidence="1">
    <location>
        <begin position="169"/>
        <end position="184"/>
    </location>
</feature>
<proteinExistence type="predicted"/>
<evidence type="ECO:0000313" key="3">
    <source>
        <dbReference type="EMBL" id="KAF0719781.1"/>
    </source>
</evidence>
<accession>A0A6A5A4W9</accession>
<feature type="transmembrane region" description="Helical" evidence="1">
    <location>
        <begin position="196"/>
        <end position="214"/>
    </location>
</feature>
<reference evidence="3 4" key="1">
    <citation type="submission" date="2019-06" db="EMBL/GenBank/DDBJ databases">
        <title>Genomics analysis of Aphanomyces spp. identifies a new class of oomycete effector associated with host adaptation.</title>
        <authorList>
            <person name="Gaulin E."/>
        </authorList>
    </citation>
    <scope>NUCLEOTIDE SEQUENCE [LARGE SCALE GENOMIC DNA]</scope>
    <source>
        <strain evidence="3 4">E</strain>
    </source>
</reference>
<dbReference type="EMBL" id="VJMI01016359">
    <property type="protein sequence ID" value="KAF0719781.1"/>
    <property type="molecule type" value="Genomic_DNA"/>
</dbReference>
<dbReference type="InterPro" id="IPR037185">
    <property type="entry name" value="EmrE-like"/>
</dbReference>
<name>A0A6A5A4W9_APHAT</name>
<dbReference type="GO" id="GO:0016020">
    <property type="term" value="C:membrane"/>
    <property type="evidence" value="ECO:0007669"/>
    <property type="project" value="InterPro"/>
</dbReference>
<feature type="transmembrane region" description="Helical" evidence="1">
    <location>
        <begin position="108"/>
        <end position="138"/>
    </location>
</feature>
<dbReference type="InterPro" id="IPR000620">
    <property type="entry name" value="EamA_dom"/>
</dbReference>
<comment type="caution">
    <text evidence="3">The sequence shown here is derived from an EMBL/GenBank/DDBJ whole genome shotgun (WGS) entry which is preliminary data.</text>
</comment>
<feature type="domain" description="EamA" evidence="2">
    <location>
        <begin position="40"/>
        <end position="161"/>
    </location>
</feature>
<evidence type="ECO:0000256" key="1">
    <source>
        <dbReference type="SAM" id="Phobius"/>
    </source>
</evidence>
<dbReference type="AlphaFoldDB" id="A0A6A5A4W9"/>
<feature type="transmembrane region" description="Helical" evidence="1">
    <location>
        <begin position="234"/>
        <end position="253"/>
    </location>
</feature>
<keyword evidence="1" id="KW-1133">Transmembrane helix</keyword>
<feature type="transmembrane region" description="Helical" evidence="1">
    <location>
        <begin position="70"/>
        <end position="88"/>
    </location>
</feature>
<feature type="transmembrane region" description="Helical" evidence="1">
    <location>
        <begin position="260"/>
        <end position="281"/>
    </location>
</feature>
<feature type="transmembrane region" description="Helical" evidence="1">
    <location>
        <begin position="287"/>
        <end position="308"/>
    </location>
</feature>
<gene>
    <name evidence="3" type="ORF">AaE_010408</name>
</gene>
<evidence type="ECO:0000313" key="4">
    <source>
        <dbReference type="Proteomes" id="UP000469452"/>
    </source>
</evidence>
<feature type="transmembrane region" description="Helical" evidence="1">
    <location>
        <begin position="39"/>
        <end position="58"/>
    </location>
</feature>
<keyword evidence="1" id="KW-0812">Transmembrane</keyword>
<dbReference type="Proteomes" id="UP000469452">
    <property type="component" value="Unassembled WGS sequence"/>
</dbReference>
<evidence type="ECO:0000259" key="2">
    <source>
        <dbReference type="Pfam" id="PF00892"/>
    </source>
</evidence>
<dbReference type="VEuPathDB" id="FungiDB:H257_10628"/>
<dbReference type="Pfam" id="PF00892">
    <property type="entry name" value="EamA"/>
    <property type="match status" value="1"/>
</dbReference>
<keyword evidence="1" id="KW-0472">Membrane</keyword>
<dbReference type="SUPFAM" id="SSF103481">
    <property type="entry name" value="Multidrug resistance efflux transporter EmrE"/>
    <property type="match status" value="2"/>
</dbReference>
<sequence length="414" mass="45070">MCIQESICDDWFLPPTIMPIHYSNWLDQHNSAMISPHTVGMASAASAFTIFGLYPLYFKQLNHIPPLQVALHRVVWSFVVLVPLFLWQSNWKHFTTTAFTRNTLGHHALSAAFLAGTWVLLGFFVNPVLSVVLAVVVLKEPLRRAQWVAVGVAMSGVLVVAIAIGSFPSLGLGIGTCLALYGLMKKTSPIGSVDGIVLEIGVLVVPSVVGLVAFELQGTGAFLHTPEYAADDWLLIGSGVATVVPLLLFASAAQKISFTLLGLLQYIGPMLTFALGVFVYHEAFSTAKLAGFAFVWIALAVFAVESLVTSRNERRKASIVTLATSEEIHSTTTAEVFVVDWSQGPTTPVDASFKVILVDKEDDRNIGSYVTRNSPLLYYSIVLTLLVYPSTSIPTTADPRYYYLQHTVTSKVCI</sequence>